<gene>
    <name evidence="3" type="ORF">AFUS01_LOCUS46634</name>
</gene>
<evidence type="ECO:0000259" key="2">
    <source>
        <dbReference type="PROSITE" id="PS51385"/>
    </source>
</evidence>
<reference evidence="3" key="1">
    <citation type="submission" date="2021-06" db="EMBL/GenBank/DDBJ databases">
        <authorList>
            <person name="Hodson N. C."/>
            <person name="Mongue J. A."/>
            <person name="Jaron S. K."/>
        </authorList>
    </citation>
    <scope>NUCLEOTIDE SEQUENCE</scope>
</reference>
<dbReference type="GO" id="GO:0031087">
    <property type="term" value="P:deadenylation-independent decapping of nuclear-transcribed mRNA"/>
    <property type="evidence" value="ECO:0007669"/>
    <property type="project" value="TreeGrafter"/>
</dbReference>
<dbReference type="Pfam" id="PF03853">
    <property type="entry name" value="YjeF_N"/>
    <property type="match status" value="1"/>
</dbReference>
<keyword evidence="4" id="KW-1185">Reference proteome</keyword>
<sequence length="595" mass="65327">MSNDSDPGQKFIGCMVAVRLHPKSNGLVDHITGRVRSIGRVEHTITLDDGLLNGLAVPDLYTIKAEDIACLELITTAPPEIIDTVAPEFEEVPEPKLVPPPVNNAIPETQPQYKNFQEFTSAFKMSSLNQELEELKPSVTTAPNISIKADKGKGDQNGPEIVYTATSYESNYKAKEKSARRSAFNAYGTSSNNLNQVQGTQPQNAFTPSQNIIMAKLGLTNPVQPSNSHPSRNAKGEKTPVKNYPFNKAQNGNHLGGPGPQDRSPRGKLNQLKKDEAFEMTIDEIKAVEYNFEENLAKFDKLPAGNLQKPVAVTKIPHFKSSDTTLQANRTVDSVKLRNSEPAKVFNTDTGVVIPAIDVNVRNRILNMAHEFGLTHQVTLEVFGRAVAQICLPLLGDPYRLSPERVHDRPAVLICSGPNWQGAVGICVARILATQGVDTTVYAPKEEKGVCEKEESLYKCTGNLLSRSLKGIRNKKYDLVVLAMDDQRCDRFSIDPSQLPLQNTEIVLVDPPLVNSYTKALTTTPSRMGAGIGVSKIVIVSPVLPLAYCTNPKIKLFLVNMGIPSDIFSLNNVDYISPFGNKLIIQFFSSRHEDE</sequence>
<name>A0A8J2LRK6_9HEXA</name>
<dbReference type="PANTHER" id="PTHR13612">
    <property type="entry name" value="ENHANCER OF MRNA-DECAPPING PROTEIN 3"/>
    <property type="match status" value="1"/>
</dbReference>
<feature type="region of interest" description="Disordered" evidence="1">
    <location>
        <begin position="220"/>
        <end position="268"/>
    </location>
</feature>
<organism evidence="3 4">
    <name type="scientific">Allacma fusca</name>
    <dbReference type="NCBI Taxonomy" id="39272"/>
    <lineage>
        <taxon>Eukaryota</taxon>
        <taxon>Metazoa</taxon>
        <taxon>Ecdysozoa</taxon>
        <taxon>Arthropoda</taxon>
        <taxon>Hexapoda</taxon>
        <taxon>Collembola</taxon>
        <taxon>Symphypleona</taxon>
        <taxon>Sminthuridae</taxon>
        <taxon>Allacma</taxon>
    </lineage>
</organism>
<dbReference type="InterPro" id="IPR004443">
    <property type="entry name" value="YjeF_N_dom"/>
</dbReference>
<feature type="compositionally biased region" description="Polar residues" evidence="1">
    <location>
        <begin position="221"/>
        <end position="231"/>
    </location>
</feature>
<accession>A0A8J2LRK6</accession>
<evidence type="ECO:0000256" key="1">
    <source>
        <dbReference type="SAM" id="MobiDB-lite"/>
    </source>
</evidence>
<dbReference type="PANTHER" id="PTHR13612:SF0">
    <property type="entry name" value="ENHANCER OF MRNA-DECAPPING PROTEIN 3"/>
    <property type="match status" value="1"/>
</dbReference>
<comment type="caution">
    <text evidence="3">The sequence shown here is derived from an EMBL/GenBank/DDBJ whole genome shotgun (WGS) entry which is preliminary data.</text>
</comment>
<protein>
    <recommendedName>
        <fullName evidence="2">YjeF N-terminal domain-containing protein</fullName>
    </recommendedName>
</protein>
<evidence type="ECO:0000313" key="3">
    <source>
        <dbReference type="EMBL" id="CAG7837534.1"/>
    </source>
</evidence>
<dbReference type="PROSITE" id="PS51385">
    <property type="entry name" value="YJEF_N"/>
    <property type="match status" value="1"/>
</dbReference>
<dbReference type="EMBL" id="CAJVCH010571445">
    <property type="protein sequence ID" value="CAG7837534.1"/>
    <property type="molecule type" value="Genomic_DNA"/>
</dbReference>
<dbReference type="GO" id="GO:0003729">
    <property type="term" value="F:mRNA binding"/>
    <property type="evidence" value="ECO:0007669"/>
    <property type="project" value="TreeGrafter"/>
</dbReference>
<dbReference type="GO" id="GO:0033962">
    <property type="term" value="P:P-body assembly"/>
    <property type="evidence" value="ECO:0007669"/>
    <property type="project" value="TreeGrafter"/>
</dbReference>
<feature type="domain" description="YjeF N-terminal" evidence="2">
    <location>
        <begin position="361"/>
        <end position="569"/>
    </location>
</feature>
<dbReference type="AlphaFoldDB" id="A0A8J2LRK6"/>
<dbReference type="GO" id="GO:0000932">
    <property type="term" value="C:P-body"/>
    <property type="evidence" value="ECO:0007669"/>
    <property type="project" value="TreeGrafter"/>
</dbReference>
<proteinExistence type="predicted"/>
<dbReference type="Proteomes" id="UP000708208">
    <property type="component" value="Unassembled WGS sequence"/>
</dbReference>
<evidence type="ECO:0000313" key="4">
    <source>
        <dbReference type="Proteomes" id="UP000708208"/>
    </source>
</evidence>
<dbReference type="OrthoDB" id="10030313at2759"/>